<protein>
    <submittedName>
        <fullName evidence="1">Uncharacterized protein</fullName>
    </submittedName>
</protein>
<keyword evidence="2" id="KW-1185">Reference proteome</keyword>
<dbReference type="Proteomes" id="UP000699462">
    <property type="component" value="Unassembled WGS sequence"/>
</dbReference>
<organism evidence="1 2">
    <name type="scientific">Paragonimus westermani</name>
    <dbReference type="NCBI Taxonomy" id="34504"/>
    <lineage>
        <taxon>Eukaryota</taxon>
        <taxon>Metazoa</taxon>
        <taxon>Spiralia</taxon>
        <taxon>Lophotrochozoa</taxon>
        <taxon>Platyhelminthes</taxon>
        <taxon>Trematoda</taxon>
        <taxon>Digenea</taxon>
        <taxon>Plagiorchiida</taxon>
        <taxon>Troglotremata</taxon>
        <taxon>Troglotrematidae</taxon>
        <taxon>Paragonimus</taxon>
    </lineage>
</organism>
<evidence type="ECO:0000313" key="1">
    <source>
        <dbReference type="EMBL" id="KAF8564303.1"/>
    </source>
</evidence>
<gene>
    <name evidence="1" type="ORF">P879_01452</name>
</gene>
<dbReference type="EMBL" id="JTDF01009051">
    <property type="protein sequence ID" value="KAF8564303.1"/>
    <property type="molecule type" value="Genomic_DNA"/>
</dbReference>
<name>A0A8T0D8Y5_9TREM</name>
<reference evidence="1 2" key="1">
    <citation type="submission" date="2019-07" db="EMBL/GenBank/DDBJ databases">
        <title>Annotation for the trematode Paragonimus westermani.</title>
        <authorList>
            <person name="Choi Y.-J."/>
        </authorList>
    </citation>
    <scope>NUCLEOTIDE SEQUENCE [LARGE SCALE GENOMIC DNA]</scope>
    <source>
        <strain evidence="1">180907_Pwestermani</strain>
    </source>
</reference>
<comment type="caution">
    <text evidence="1">The sequence shown here is derived from an EMBL/GenBank/DDBJ whole genome shotgun (WGS) entry which is preliminary data.</text>
</comment>
<evidence type="ECO:0000313" key="2">
    <source>
        <dbReference type="Proteomes" id="UP000699462"/>
    </source>
</evidence>
<dbReference type="AlphaFoldDB" id="A0A8T0D8Y5"/>
<accession>A0A8T0D8Y5</accession>
<dbReference type="OrthoDB" id="10288168at2759"/>
<sequence length="75" mass="8030">MIPVGYPYDYPVGFIRSCMTNSSKFAPWYGWHGASNGCYPGVLGCGAVRVTTRQPCQSTGSSACCLSQPPSVCSW</sequence>
<proteinExistence type="predicted"/>